<keyword evidence="2" id="KW-1185">Reference proteome</keyword>
<sequence>MNMVVFKVTSPSICNILTIPQAAVQSICCNRLIFQTKGASTRTQKLRVDAVILPQGSIQTYESHSNDIVSLFPSGQTN</sequence>
<dbReference type="KEGG" id="fme:FOMMEDRAFT_162820"/>
<dbReference type="EMBL" id="JH718020">
    <property type="protein sequence ID" value="EJC97579.1"/>
    <property type="molecule type" value="Genomic_DNA"/>
</dbReference>
<proteinExistence type="predicted"/>
<dbReference type="RefSeq" id="XP_007272158.1">
    <property type="nucleotide sequence ID" value="XM_007272096.1"/>
</dbReference>
<gene>
    <name evidence="1" type="ORF">FOMMEDRAFT_162820</name>
</gene>
<evidence type="ECO:0000313" key="2">
    <source>
        <dbReference type="Proteomes" id="UP000053630"/>
    </source>
</evidence>
<dbReference type="GeneID" id="18675911"/>
<protein>
    <submittedName>
        <fullName evidence="1">Uncharacterized protein</fullName>
    </submittedName>
</protein>
<dbReference type="AlphaFoldDB" id="R7SIY5"/>
<reference evidence="2" key="1">
    <citation type="journal article" date="2012" name="Science">
        <title>The Paleozoic origin of enzymatic lignin decomposition reconstructed from 31 fungal genomes.</title>
        <authorList>
            <person name="Floudas D."/>
            <person name="Binder M."/>
            <person name="Riley R."/>
            <person name="Barry K."/>
            <person name="Blanchette R.A."/>
            <person name="Henrissat B."/>
            <person name="Martinez A.T."/>
            <person name="Otillar R."/>
            <person name="Spatafora J.W."/>
            <person name="Yadav J.S."/>
            <person name="Aerts A."/>
            <person name="Benoit I."/>
            <person name="Boyd A."/>
            <person name="Carlson A."/>
            <person name="Copeland A."/>
            <person name="Coutinho P.M."/>
            <person name="de Vries R.P."/>
            <person name="Ferreira P."/>
            <person name="Findley K."/>
            <person name="Foster B."/>
            <person name="Gaskell J."/>
            <person name="Glotzer D."/>
            <person name="Gorecki P."/>
            <person name="Heitman J."/>
            <person name="Hesse C."/>
            <person name="Hori C."/>
            <person name="Igarashi K."/>
            <person name="Jurgens J.A."/>
            <person name="Kallen N."/>
            <person name="Kersten P."/>
            <person name="Kohler A."/>
            <person name="Kuees U."/>
            <person name="Kumar T.K.A."/>
            <person name="Kuo A."/>
            <person name="LaButti K."/>
            <person name="Larrondo L.F."/>
            <person name="Lindquist E."/>
            <person name="Ling A."/>
            <person name="Lombard V."/>
            <person name="Lucas S."/>
            <person name="Lundell T."/>
            <person name="Martin R."/>
            <person name="McLaughlin D.J."/>
            <person name="Morgenstern I."/>
            <person name="Morin E."/>
            <person name="Murat C."/>
            <person name="Nagy L.G."/>
            <person name="Nolan M."/>
            <person name="Ohm R.A."/>
            <person name="Patyshakuliyeva A."/>
            <person name="Rokas A."/>
            <person name="Ruiz-Duenas F.J."/>
            <person name="Sabat G."/>
            <person name="Salamov A."/>
            <person name="Samejima M."/>
            <person name="Schmutz J."/>
            <person name="Slot J.C."/>
            <person name="St John F."/>
            <person name="Stenlid J."/>
            <person name="Sun H."/>
            <person name="Sun S."/>
            <person name="Syed K."/>
            <person name="Tsang A."/>
            <person name="Wiebenga A."/>
            <person name="Young D."/>
            <person name="Pisabarro A."/>
            <person name="Eastwood D.C."/>
            <person name="Martin F."/>
            <person name="Cullen D."/>
            <person name="Grigoriev I.V."/>
            <person name="Hibbett D.S."/>
        </authorList>
    </citation>
    <scope>NUCLEOTIDE SEQUENCE [LARGE SCALE GENOMIC DNA]</scope>
    <source>
        <strain evidence="2">MF3/22</strain>
    </source>
</reference>
<organism evidence="1 2">
    <name type="scientific">Fomitiporia mediterranea (strain MF3/22)</name>
    <name type="common">Grapevine white-rot fungus</name>
    <dbReference type="NCBI Taxonomy" id="694068"/>
    <lineage>
        <taxon>Eukaryota</taxon>
        <taxon>Fungi</taxon>
        <taxon>Dikarya</taxon>
        <taxon>Basidiomycota</taxon>
        <taxon>Agaricomycotina</taxon>
        <taxon>Agaricomycetes</taxon>
        <taxon>Hymenochaetales</taxon>
        <taxon>Hymenochaetaceae</taxon>
        <taxon>Fomitiporia</taxon>
    </lineage>
</organism>
<accession>R7SIY5</accession>
<evidence type="ECO:0000313" key="1">
    <source>
        <dbReference type="EMBL" id="EJC97579.1"/>
    </source>
</evidence>
<dbReference type="Proteomes" id="UP000053630">
    <property type="component" value="Unassembled WGS sequence"/>
</dbReference>
<name>R7SIY5_FOMME</name>